<dbReference type="Proteomes" id="UP001152797">
    <property type="component" value="Unassembled WGS sequence"/>
</dbReference>
<evidence type="ECO:0000313" key="2">
    <source>
        <dbReference type="EMBL" id="CAL4781191.1"/>
    </source>
</evidence>
<gene>
    <name evidence="1" type="ORF">C1SCF055_LOCUS20584</name>
</gene>
<comment type="caution">
    <text evidence="1">The sequence shown here is derived from an EMBL/GenBank/DDBJ whole genome shotgun (WGS) entry which is preliminary data.</text>
</comment>
<organism evidence="1">
    <name type="scientific">Cladocopium goreaui</name>
    <dbReference type="NCBI Taxonomy" id="2562237"/>
    <lineage>
        <taxon>Eukaryota</taxon>
        <taxon>Sar</taxon>
        <taxon>Alveolata</taxon>
        <taxon>Dinophyceae</taxon>
        <taxon>Suessiales</taxon>
        <taxon>Symbiodiniaceae</taxon>
        <taxon>Cladocopium</taxon>
    </lineage>
</organism>
<dbReference type="EMBL" id="CAMXCT010001889">
    <property type="protein sequence ID" value="CAI3993879.1"/>
    <property type="molecule type" value="Genomic_DNA"/>
</dbReference>
<accession>A0A9P1CLK6</accession>
<keyword evidence="3" id="KW-1185">Reference proteome</keyword>
<reference evidence="2 3" key="2">
    <citation type="submission" date="2024-05" db="EMBL/GenBank/DDBJ databases">
        <authorList>
            <person name="Chen Y."/>
            <person name="Shah S."/>
            <person name="Dougan E. K."/>
            <person name="Thang M."/>
            <person name="Chan C."/>
        </authorList>
    </citation>
    <scope>NUCLEOTIDE SEQUENCE [LARGE SCALE GENOMIC DNA]</scope>
</reference>
<protein>
    <submittedName>
        <fullName evidence="1">Uncharacterized protein</fullName>
    </submittedName>
</protein>
<dbReference type="EMBL" id="CAMXCT030001889">
    <property type="protein sequence ID" value="CAL4781191.1"/>
    <property type="molecule type" value="Genomic_DNA"/>
</dbReference>
<sequence length="259" mass="28663">MQSCGQLCSWLCQSRTARTARSPRASAKAARTVVEESWENYILEKKAEEGFHSPRSSTAASCPSTPSIGCTPKAAWAVVEESWENYILVKKASWASQGFHSPGSSTAPSCPSTPSTGCSPKVPCIPTQQAAVGDGRPGSTSLLQGFIRLQKEAKVFQQQVEQTPPCQDGDGRLDELLQGFIRLQKEAKVFQQQVEQTPPSKGVREVLPKVQARELLNQLKNDTMKRRKFRKLLGQWRQPEVKDTSAIFQLLQQGQEFVD</sequence>
<reference evidence="1" key="1">
    <citation type="submission" date="2022-10" db="EMBL/GenBank/DDBJ databases">
        <authorList>
            <person name="Chen Y."/>
            <person name="Dougan E. K."/>
            <person name="Chan C."/>
            <person name="Rhodes N."/>
            <person name="Thang M."/>
        </authorList>
    </citation>
    <scope>NUCLEOTIDE SEQUENCE</scope>
</reference>
<dbReference type="EMBL" id="CAMXCT020001889">
    <property type="protein sequence ID" value="CAL1147254.1"/>
    <property type="molecule type" value="Genomic_DNA"/>
</dbReference>
<dbReference type="AlphaFoldDB" id="A0A9P1CLK6"/>
<evidence type="ECO:0000313" key="3">
    <source>
        <dbReference type="Proteomes" id="UP001152797"/>
    </source>
</evidence>
<evidence type="ECO:0000313" key="1">
    <source>
        <dbReference type="EMBL" id="CAI3993879.1"/>
    </source>
</evidence>
<proteinExistence type="predicted"/>
<name>A0A9P1CLK6_9DINO</name>